<dbReference type="EMBL" id="KN833060">
    <property type="protein sequence ID" value="KIM74455.1"/>
    <property type="molecule type" value="Genomic_DNA"/>
</dbReference>
<protein>
    <submittedName>
        <fullName evidence="1">Uncharacterized protein</fullName>
    </submittedName>
</protein>
<dbReference type="HOGENOM" id="CLU_2513463_0_0_1"/>
<sequence>MQRYPNESKKLSTQCVQGQPVTIHTWHLQNISCGDRSLVGSAIATMQSDREYVVPLAGVVIKEKTRATAESEACITSDGRPDMTL</sequence>
<dbReference type="InParanoid" id="A0A0C3EPF4"/>
<gene>
    <name evidence="1" type="ORF">PILCRDRAFT_828142</name>
</gene>
<organism evidence="1 2">
    <name type="scientific">Piloderma croceum (strain F 1598)</name>
    <dbReference type="NCBI Taxonomy" id="765440"/>
    <lineage>
        <taxon>Eukaryota</taxon>
        <taxon>Fungi</taxon>
        <taxon>Dikarya</taxon>
        <taxon>Basidiomycota</taxon>
        <taxon>Agaricomycotina</taxon>
        <taxon>Agaricomycetes</taxon>
        <taxon>Agaricomycetidae</taxon>
        <taxon>Atheliales</taxon>
        <taxon>Atheliaceae</taxon>
        <taxon>Piloderma</taxon>
    </lineage>
</organism>
<keyword evidence="2" id="KW-1185">Reference proteome</keyword>
<evidence type="ECO:0000313" key="2">
    <source>
        <dbReference type="Proteomes" id="UP000054166"/>
    </source>
</evidence>
<dbReference type="Proteomes" id="UP000054166">
    <property type="component" value="Unassembled WGS sequence"/>
</dbReference>
<evidence type="ECO:0000313" key="1">
    <source>
        <dbReference type="EMBL" id="KIM74455.1"/>
    </source>
</evidence>
<reference evidence="1 2" key="1">
    <citation type="submission" date="2014-04" db="EMBL/GenBank/DDBJ databases">
        <authorList>
            <consortium name="DOE Joint Genome Institute"/>
            <person name="Kuo A."/>
            <person name="Tarkka M."/>
            <person name="Buscot F."/>
            <person name="Kohler A."/>
            <person name="Nagy L.G."/>
            <person name="Floudas D."/>
            <person name="Copeland A."/>
            <person name="Barry K.W."/>
            <person name="Cichocki N."/>
            <person name="Veneault-Fourrey C."/>
            <person name="LaButti K."/>
            <person name="Lindquist E.A."/>
            <person name="Lipzen A."/>
            <person name="Lundell T."/>
            <person name="Morin E."/>
            <person name="Murat C."/>
            <person name="Sun H."/>
            <person name="Tunlid A."/>
            <person name="Henrissat B."/>
            <person name="Grigoriev I.V."/>
            <person name="Hibbett D.S."/>
            <person name="Martin F."/>
            <person name="Nordberg H.P."/>
            <person name="Cantor M.N."/>
            <person name="Hua S.X."/>
        </authorList>
    </citation>
    <scope>NUCLEOTIDE SEQUENCE [LARGE SCALE GENOMIC DNA]</scope>
    <source>
        <strain evidence="1 2">F 1598</strain>
    </source>
</reference>
<dbReference type="AlphaFoldDB" id="A0A0C3EPF4"/>
<reference evidence="2" key="2">
    <citation type="submission" date="2015-01" db="EMBL/GenBank/DDBJ databases">
        <title>Evolutionary Origins and Diversification of the Mycorrhizal Mutualists.</title>
        <authorList>
            <consortium name="DOE Joint Genome Institute"/>
            <consortium name="Mycorrhizal Genomics Consortium"/>
            <person name="Kohler A."/>
            <person name="Kuo A."/>
            <person name="Nagy L.G."/>
            <person name="Floudas D."/>
            <person name="Copeland A."/>
            <person name="Barry K.W."/>
            <person name="Cichocki N."/>
            <person name="Veneault-Fourrey C."/>
            <person name="LaButti K."/>
            <person name="Lindquist E.A."/>
            <person name="Lipzen A."/>
            <person name="Lundell T."/>
            <person name="Morin E."/>
            <person name="Murat C."/>
            <person name="Riley R."/>
            <person name="Ohm R."/>
            <person name="Sun H."/>
            <person name="Tunlid A."/>
            <person name="Henrissat B."/>
            <person name="Grigoriev I.V."/>
            <person name="Hibbett D.S."/>
            <person name="Martin F."/>
        </authorList>
    </citation>
    <scope>NUCLEOTIDE SEQUENCE [LARGE SCALE GENOMIC DNA]</scope>
    <source>
        <strain evidence="2">F 1598</strain>
    </source>
</reference>
<accession>A0A0C3EPF4</accession>
<name>A0A0C3EPF4_PILCF</name>
<proteinExistence type="predicted"/>